<name>A0ABP8V9G3_9GAMM</name>
<evidence type="ECO:0000313" key="2">
    <source>
        <dbReference type="EMBL" id="GAA4651910.1"/>
    </source>
</evidence>
<organism evidence="2 3">
    <name type="scientific">Kistimonas scapharcae</name>
    <dbReference type="NCBI Taxonomy" id="1036133"/>
    <lineage>
        <taxon>Bacteria</taxon>
        <taxon>Pseudomonadati</taxon>
        <taxon>Pseudomonadota</taxon>
        <taxon>Gammaproteobacteria</taxon>
        <taxon>Oceanospirillales</taxon>
        <taxon>Endozoicomonadaceae</taxon>
        <taxon>Kistimonas</taxon>
    </lineage>
</organism>
<gene>
    <name evidence="2" type="ORF">GCM10023116_41940</name>
</gene>
<dbReference type="Proteomes" id="UP001500604">
    <property type="component" value="Unassembled WGS sequence"/>
</dbReference>
<proteinExistence type="predicted"/>
<keyword evidence="3" id="KW-1185">Reference proteome</keyword>
<evidence type="ECO:0000256" key="1">
    <source>
        <dbReference type="SAM" id="Coils"/>
    </source>
</evidence>
<sequence length="137" mass="16239">MQEKTMTRWLKTRRAQQQMLMVQMRYLAEERDQHQRLIRMLDDSSHPGAFSEPKCNGLTLANGLGFSHQVSAVQRHLGGILDRNEKTSQQLRSDALRLKRQTEVSEQRLECRQQRRRRNQLNRVMEEAVCRWDGGYD</sequence>
<dbReference type="EMBL" id="BAABFL010000465">
    <property type="protein sequence ID" value="GAA4651910.1"/>
    <property type="molecule type" value="Genomic_DNA"/>
</dbReference>
<evidence type="ECO:0000313" key="3">
    <source>
        <dbReference type="Proteomes" id="UP001500604"/>
    </source>
</evidence>
<feature type="coiled-coil region" evidence="1">
    <location>
        <begin position="81"/>
        <end position="131"/>
    </location>
</feature>
<accession>A0ABP8V9G3</accession>
<comment type="caution">
    <text evidence="2">The sequence shown here is derived from an EMBL/GenBank/DDBJ whole genome shotgun (WGS) entry which is preliminary data.</text>
</comment>
<reference evidence="3" key="1">
    <citation type="journal article" date="2019" name="Int. J. Syst. Evol. Microbiol.">
        <title>The Global Catalogue of Microorganisms (GCM) 10K type strain sequencing project: providing services to taxonomists for standard genome sequencing and annotation.</title>
        <authorList>
            <consortium name="The Broad Institute Genomics Platform"/>
            <consortium name="The Broad Institute Genome Sequencing Center for Infectious Disease"/>
            <person name="Wu L."/>
            <person name="Ma J."/>
        </authorList>
    </citation>
    <scope>NUCLEOTIDE SEQUENCE [LARGE SCALE GENOMIC DNA]</scope>
    <source>
        <strain evidence="3">JCM 17805</strain>
    </source>
</reference>
<protein>
    <recommendedName>
        <fullName evidence="4">Flagellar FliJ protein</fullName>
    </recommendedName>
</protein>
<keyword evidence="1" id="KW-0175">Coiled coil</keyword>
<evidence type="ECO:0008006" key="4">
    <source>
        <dbReference type="Google" id="ProtNLM"/>
    </source>
</evidence>